<sequence length="225" mass="25600">MHRSADSARGDDTANPKHAIISWLTEYFHPVGPPLRTTIKDNRGFVHDSTGMLLCPVEYTWTLNSTKAKIRDRDPDFLITAYSWPTFLYENYTFDSGNIEKGLFHSAILVKAFKHLFTSPSSAKEVGDGHGADVISASRHRPTESDVIAHSHVAHIIGMKTVTSRSIAYTACQLRFSLSNINSWRSVDRDFDYYTFYNNIVDFFDVAPGVDAHARIKELLKWWNR</sequence>
<protein>
    <submittedName>
        <fullName evidence="1">Uncharacterized protein</fullName>
    </submittedName>
</protein>
<dbReference type="OrthoDB" id="2662502at2759"/>
<dbReference type="EMBL" id="JABBWD010000032">
    <property type="protein sequence ID" value="KAG1775700.1"/>
    <property type="molecule type" value="Genomic_DNA"/>
</dbReference>
<dbReference type="Proteomes" id="UP000714275">
    <property type="component" value="Unassembled WGS sequence"/>
</dbReference>
<dbReference type="AlphaFoldDB" id="A0A9P6ZSZ6"/>
<dbReference type="Pfam" id="PF20414">
    <property type="entry name" value="DUF6698"/>
    <property type="match status" value="1"/>
</dbReference>
<dbReference type="InterPro" id="IPR046521">
    <property type="entry name" value="DUF6698"/>
</dbReference>
<organism evidence="1 2">
    <name type="scientific">Suillus placidus</name>
    <dbReference type="NCBI Taxonomy" id="48579"/>
    <lineage>
        <taxon>Eukaryota</taxon>
        <taxon>Fungi</taxon>
        <taxon>Dikarya</taxon>
        <taxon>Basidiomycota</taxon>
        <taxon>Agaricomycotina</taxon>
        <taxon>Agaricomycetes</taxon>
        <taxon>Agaricomycetidae</taxon>
        <taxon>Boletales</taxon>
        <taxon>Suillineae</taxon>
        <taxon>Suillaceae</taxon>
        <taxon>Suillus</taxon>
    </lineage>
</organism>
<evidence type="ECO:0000313" key="2">
    <source>
        <dbReference type="Proteomes" id="UP000714275"/>
    </source>
</evidence>
<reference evidence="1" key="1">
    <citation type="journal article" date="2020" name="New Phytol.">
        <title>Comparative genomics reveals dynamic genome evolution in host specialist ectomycorrhizal fungi.</title>
        <authorList>
            <person name="Lofgren L.A."/>
            <person name="Nguyen N.H."/>
            <person name="Vilgalys R."/>
            <person name="Ruytinx J."/>
            <person name="Liao H.L."/>
            <person name="Branco S."/>
            <person name="Kuo A."/>
            <person name="LaButti K."/>
            <person name="Lipzen A."/>
            <person name="Andreopoulos W."/>
            <person name="Pangilinan J."/>
            <person name="Riley R."/>
            <person name="Hundley H."/>
            <person name="Na H."/>
            <person name="Barry K."/>
            <person name="Grigoriev I.V."/>
            <person name="Stajich J.E."/>
            <person name="Kennedy P.G."/>
        </authorList>
    </citation>
    <scope>NUCLEOTIDE SEQUENCE</scope>
    <source>
        <strain evidence="1">DOB743</strain>
    </source>
</reference>
<gene>
    <name evidence="1" type="ORF">EV702DRAFT_1180261</name>
</gene>
<proteinExistence type="predicted"/>
<keyword evidence="2" id="KW-1185">Reference proteome</keyword>
<name>A0A9P6ZSZ6_9AGAM</name>
<evidence type="ECO:0000313" key="1">
    <source>
        <dbReference type="EMBL" id="KAG1775700.1"/>
    </source>
</evidence>
<accession>A0A9P6ZSZ6</accession>
<comment type="caution">
    <text evidence="1">The sequence shown here is derived from an EMBL/GenBank/DDBJ whole genome shotgun (WGS) entry which is preliminary data.</text>
</comment>